<evidence type="ECO:0000313" key="1">
    <source>
        <dbReference type="EMBL" id="QOX63433.1"/>
    </source>
</evidence>
<gene>
    <name evidence="1" type="ORF">FRZ06_08735</name>
</gene>
<name>A0ACD1AAR9_9FIRM</name>
<protein>
    <submittedName>
        <fullName evidence="1">Cobalamin biosynthesis protein CbiM</fullName>
    </submittedName>
</protein>
<organism evidence="1 2">
    <name type="scientific">Anoxybacterium hadale</name>
    <dbReference type="NCBI Taxonomy" id="3408580"/>
    <lineage>
        <taxon>Bacteria</taxon>
        <taxon>Bacillati</taxon>
        <taxon>Bacillota</taxon>
        <taxon>Clostridia</taxon>
        <taxon>Peptostreptococcales</taxon>
        <taxon>Anaerovoracaceae</taxon>
        <taxon>Anoxybacterium</taxon>
    </lineage>
</organism>
<keyword evidence="2" id="KW-1185">Reference proteome</keyword>
<dbReference type="Proteomes" id="UP000594014">
    <property type="component" value="Chromosome"/>
</dbReference>
<accession>A0ACD1AAR9</accession>
<dbReference type="EMBL" id="CP042469">
    <property type="protein sequence ID" value="QOX63433.1"/>
    <property type="molecule type" value="Genomic_DNA"/>
</dbReference>
<evidence type="ECO:0000313" key="2">
    <source>
        <dbReference type="Proteomes" id="UP000594014"/>
    </source>
</evidence>
<proteinExistence type="predicted"/>
<reference evidence="1" key="1">
    <citation type="submission" date="2019-08" db="EMBL/GenBank/DDBJ databases">
        <title>Genome sequence of Clostridiales bacterium MT110.</title>
        <authorList>
            <person name="Cao J."/>
        </authorList>
    </citation>
    <scope>NUCLEOTIDE SEQUENCE</scope>
    <source>
        <strain evidence="1">MT110</strain>
    </source>
</reference>
<sequence>MHMADALITPAVGGVMLAVSAGAIGYSAKKVKEELDDKKVPLMGVMGAFVFAGQMINFTIPATGSSGHIGGGILLAALLGPHAAFLVISAVLLIQALFFADGGLLALGCNIFNMGFFACYIAYPFIYKAMIHKNFTAKRISAASISAVVVGLQLGAFAVVLETLISGITELPFGSFVLLMQPIHLAIGLGEGIATAAVLSFVLKSNPVLLDGYNEEVPNPKMQSKRVIVILLAAAIVIGGFVSLFASGNPDGLEWSMEGVAGTAELESDSAAHNTAAGIQQLFAFLPDYGFKGGSEESAAAGTSVSGIVGGSITLGLAALTGYLITRSKKKKVKCQS</sequence>